<accession>A0A5N6P4E0</accession>
<reference evidence="1 2" key="1">
    <citation type="submission" date="2019-05" db="EMBL/GenBank/DDBJ databases">
        <title>Mikania micrantha, genome provides insights into the molecular mechanism of rapid growth.</title>
        <authorList>
            <person name="Liu B."/>
        </authorList>
    </citation>
    <scope>NUCLEOTIDE SEQUENCE [LARGE SCALE GENOMIC DNA]</scope>
    <source>
        <strain evidence="1">NLD-2019</strain>
        <tissue evidence="1">Leaf</tissue>
    </source>
</reference>
<dbReference type="EMBL" id="SZYD01000006">
    <property type="protein sequence ID" value="KAD5960459.1"/>
    <property type="molecule type" value="Genomic_DNA"/>
</dbReference>
<evidence type="ECO:0000313" key="1">
    <source>
        <dbReference type="EMBL" id="KAD5960459.1"/>
    </source>
</evidence>
<dbReference type="Proteomes" id="UP000326396">
    <property type="component" value="Linkage Group LG14"/>
</dbReference>
<protein>
    <submittedName>
        <fullName evidence="1">Uncharacterized protein</fullName>
    </submittedName>
</protein>
<dbReference type="AlphaFoldDB" id="A0A5N6P4E0"/>
<organism evidence="1 2">
    <name type="scientific">Mikania micrantha</name>
    <name type="common">bitter vine</name>
    <dbReference type="NCBI Taxonomy" id="192012"/>
    <lineage>
        <taxon>Eukaryota</taxon>
        <taxon>Viridiplantae</taxon>
        <taxon>Streptophyta</taxon>
        <taxon>Embryophyta</taxon>
        <taxon>Tracheophyta</taxon>
        <taxon>Spermatophyta</taxon>
        <taxon>Magnoliopsida</taxon>
        <taxon>eudicotyledons</taxon>
        <taxon>Gunneridae</taxon>
        <taxon>Pentapetalae</taxon>
        <taxon>asterids</taxon>
        <taxon>campanulids</taxon>
        <taxon>Asterales</taxon>
        <taxon>Asteraceae</taxon>
        <taxon>Asteroideae</taxon>
        <taxon>Heliantheae alliance</taxon>
        <taxon>Eupatorieae</taxon>
        <taxon>Mikania</taxon>
    </lineage>
</organism>
<keyword evidence="2" id="KW-1185">Reference proteome</keyword>
<comment type="caution">
    <text evidence="1">The sequence shown here is derived from an EMBL/GenBank/DDBJ whole genome shotgun (WGS) entry which is preliminary data.</text>
</comment>
<name>A0A5N6P4E0_9ASTR</name>
<gene>
    <name evidence="1" type="ORF">E3N88_11931</name>
</gene>
<evidence type="ECO:0000313" key="2">
    <source>
        <dbReference type="Proteomes" id="UP000326396"/>
    </source>
</evidence>
<proteinExistence type="predicted"/>
<sequence>MKNQSARVEDDDPGGFSFSIQGFLIQRRLVEHSPLRRSTCLPVARLQSTGVHRIAGVHVCAASAALLIYPSMEDRTTHIEFYESRFLGLLVLTSILEKDEWLGSGYWIEQGSLESCSSEPSSACRSSSARQVSNHVQLNLISFAPRSKVDSLT</sequence>